<comment type="subunit">
    <text evidence="5">Component of the INO80 chromatin-remodeling complex.</text>
</comment>
<dbReference type="GO" id="GO:0042393">
    <property type="term" value="F:histone binding"/>
    <property type="evidence" value="ECO:0007669"/>
    <property type="project" value="TreeGrafter"/>
</dbReference>
<dbReference type="GO" id="GO:0006281">
    <property type="term" value="P:DNA repair"/>
    <property type="evidence" value="ECO:0007669"/>
    <property type="project" value="UniProtKB-UniRule"/>
</dbReference>
<evidence type="ECO:0000313" key="8">
    <source>
        <dbReference type="Proteomes" id="UP000515129"/>
    </source>
</evidence>
<evidence type="ECO:0000256" key="2">
    <source>
        <dbReference type="ARBA" id="ARBA00022741"/>
    </source>
</evidence>
<dbReference type="Pfam" id="PF00271">
    <property type="entry name" value="Helicase_C"/>
    <property type="match status" value="1"/>
</dbReference>
<dbReference type="InterPro" id="IPR049730">
    <property type="entry name" value="SNF2/RAD54-like_C"/>
</dbReference>
<evidence type="ECO:0000313" key="9">
    <source>
        <dbReference type="RefSeq" id="XP_026089117.1"/>
    </source>
</evidence>
<dbReference type="SUPFAM" id="SSF52540">
    <property type="entry name" value="P-loop containing nucleoside triphosphate hydrolases"/>
    <property type="match status" value="1"/>
</dbReference>
<dbReference type="GeneID" id="113063139"/>
<protein>
    <recommendedName>
        <fullName evidence="5">Chromatin-remodeling ATPase INO80</fullName>
        <ecNumber evidence="5">3.6.4.-</ecNumber>
    </recommendedName>
</protein>
<evidence type="ECO:0000256" key="3">
    <source>
        <dbReference type="ARBA" id="ARBA00022801"/>
    </source>
</evidence>
<organism evidence="8 9">
    <name type="scientific">Carassius auratus</name>
    <name type="common">Goldfish</name>
    <dbReference type="NCBI Taxonomy" id="7957"/>
    <lineage>
        <taxon>Eukaryota</taxon>
        <taxon>Metazoa</taxon>
        <taxon>Chordata</taxon>
        <taxon>Craniata</taxon>
        <taxon>Vertebrata</taxon>
        <taxon>Euteleostomi</taxon>
        <taxon>Actinopterygii</taxon>
        <taxon>Neopterygii</taxon>
        <taxon>Teleostei</taxon>
        <taxon>Ostariophysi</taxon>
        <taxon>Cypriniformes</taxon>
        <taxon>Cyprinidae</taxon>
        <taxon>Cyprininae</taxon>
        <taxon>Carassius</taxon>
    </lineage>
</organism>
<dbReference type="Gene3D" id="3.40.50.300">
    <property type="entry name" value="P-loop containing nucleotide triphosphate hydrolases"/>
    <property type="match status" value="1"/>
</dbReference>
<dbReference type="PANTHER" id="PTHR45685:SF2">
    <property type="entry name" value="CHROMATIN-REMODELING ATPASE INO80"/>
    <property type="match status" value="1"/>
</dbReference>
<dbReference type="GO" id="GO:0031011">
    <property type="term" value="C:Ino80 complex"/>
    <property type="evidence" value="ECO:0007669"/>
    <property type="project" value="UniProtKB-UniRule"/>
</dbReference>
<keyword evidence="8" id="KW-1185">Reference proteome</keyword>
<evidence type="ECO:0000256" key="1">
    <source>
        <dbReference type="ARBA" id="ARBA00004123"/>
    </source>
</evidence>
<keyword evidence="5" id="KW-0238">DNA-binding</keyword>
<dbReference type="EC" id="3.6.4.-" evidence="5"/>
<sequence length="532" mass="58002">MERYCADRSAEYEWRLIRDGGSLIAKQCFLYGSPELASAWAQRSQAFLPQSPGGVMALQQRHGWSFIRIPDKESLITDSGKLHTLDLLLTRLKSQGHRVLIYSQMTRMIDLLEEYMVYRKHTYMRLDGSSKISERRDMVADFQSRTDIFVFLLSTRAGGLGINLTAADTVIFYDSDWNPTVDQQAMDRAHRLGQTKQVTVYRLICKGTIEERILQRAKEKSEIQRMVISGGNFKPDTLKPKEVVTLLLDDDELEKKLRLRQEEKRQLEESSKVKERKRKREKYAERRKEDDPDTKRKKEGVNVVIPFVPSADNSNLSADGEDSFISVDMDSAMPSPFSEISLSSELQPSSIPADESSSDMLVIVDEPMSSAPQSRATNSPASICGSVSDTMNGVSSQDVSSPGRGRSSRSRGRPKGSGGAGKSSVRKGRGRKSTAGSAAAMAGAMAGAAAASAAAYAAYGYSVSKGIPAAGSLQPALIRSSATPAFVPAGTSSRQAKGSAMATNSQTLAHGSSQSKHNATKRAKGPSNHSGR</sequence>
<evidence type="ECO:0000256" key="5">
    <source>
        <dbReference type="RuleBase" id="RU368001"/>
    </source>
</evidence>
<accession>A0A6P6LZ76</accession>
<feature type="compositionally biased region" description="Basic and acidic residues" evidence="6">
    <location>
        <begin position="262"/>
        <end position="273"/>
    </location>
</feature>
<feature type="compositionally biased region" description="Polar residues" evidence="6">
    <location>
        <begin position="490"/>
        <end position="517"/>
    </location>
</feature>
<comment type="function">
    <text evidence="5">ATPase component of the INO80 complex which remodels chromatin by shifting nucleosomes and is involved in DNA repair.</text>
</comment>
<dbReference type="InterPro" id="IPR001650">
    <property type="entry name" value="Helicase_C-like"/>
</dbReference>
<keyword evidence="4 5" id="KW-0067">ATP-binding</keyword>
<comment type="subcellular location">
    <subcellularLocation>
        <location evidence="1 5">Nucleus</location>
    </subcellularLocation>
</comment>
<feature type="compositionally biased region" description="Low complexity" evidence="6">
    <location>
        <begin position="433"/>
        <end position="442"/>
    </location>
</feature>
<dbReference type="CDD" id="cd18793">
    <property type="entry name" value="SF2_C_SNF"/>
    <property type="match status" value="1"/>
</dbReference>
<feature type="region of interest" description="Disordered" evidence="6">
    <location>
        <begin position="262"/>
        <end position="301"/>
    </location>
</feature>
<dbReference type="InterPro" id="IPR027417">
    <property type="entry name" value="P-loop_NTPase"/>
</dbReference>
<dbReference type="Proteomes" id="UP000515129">
    <property type="component" value="Chromosome 45"/>
</dbReference>
<reference evidence="9" key="1">
    <citation type="submission" date="2025-08" db="UniProtKB">
        <authorList>
            <consortium name="RefSeq"/>
        </authorList>
    </citation>
    <scope>IDENTIFICATION</scope>
    <source>
        <strain evidence="9">Wakin</strain>
        <tissue evidence="9">Muscle</tissue>
    </source>
</reference>
<dbReference type="AlphaFoldDB" id="A0A6P6LZ76"/>
<keyword evidence="5" id="KW-0234">DNA repair</keyword>
<comment type="similarity">
    <text evidence="5">Belongs to the SNF2/RAD54 helicase family.</text>
</comment>
<evidence type="ECO:0000256" key="4">
    <source>
        <dbReference type="ARBA" id="ARBA00022840"/>
    </source>
</evidence>
<gene>
    <name evidence="9" type="primary">LOC113063139</name>
</gene>
<dbReference type="InterPro" id="IPR050520">
    <property type="entry name" value="INO80/SWR1_helicase"/>
</dbReference>
<dbReference type="PROSITE" id="PS51194">
    <property type="entry name" value="HELICASE_CTER"/>
    <property type="match status" value="1"/>
</dbReference>
<dbReference type="PANTHER" id="PTHR45685">
    <property type="entry name" value="HELICASE SRCAP-RELATED"/>
    <property type="match status" value="1"/>
</dbReference>
<evidence type="ECO:0000259" key="7">
    <source>
        <dbReference type="PROSITE" id="PS51194"/>
    </source>
</evidence>
<feature type="compositionally biased region" description="Polar residues" evidence="6">
    <location>
        <begin position="338"/>
        <end position="350"/>
    </location>
</feature>
<proteinExistence type="inferred from homology"/>
<evidence type="ECO:0000256" key="6">
    <source>
        <dbReference type="SAM" id="MobiDB-lite"/>
    </source>
</evidence>
<dbReference type="KEGG" id="caua:113063139"/>
<comment type="catalytic activity">
    <reaction evidence="5">
        <text>ATP + H2O = ADP + phosphate + H(+)</text>
        <dbReference type="Rhea" id="RHEA:13065"/>
        <dbReference type="ChEBI" id="CHEBI:15377"/>
        <dbReference type="ChEBI" id="CHEBI:15378"/>
        <dbReference type="ChEBI" id="CHEBI:30616"/>
        <dbReference type="ChEBI" id="CHEBI:43474"/>
        <dbReference type="ChEBI" id="CHEBI:456216"/>
    </reaction>
</comment>
<dbReference type="GO" id="GO:0016887">
    <property type="term" value="F:ATP hydrolysis activity"/>
    <property type="evidence" value="ECO:0007669"/>
    <property type="project" value="TreeGrafter"/>
</dbReference>
<feature type="region of interest" description="Disordered" evidence="6">
    <location>
        <begin position="336"/>
        <end position="442"/>
    </location>
</feature>
<dbReference type="OrthoDB" id="5847120at2759"/>
<comment type="domain">
    <text evidence="5">The DBINO region is involved in binding to DNA.</text>
</comment>
<keyword evidence="5" id="KW-0227">DNA damage</keyword>
<dbReference type="SMART" id="SM00490">
    <property type="entry name" value="HELICc"/>
    <property type="match status" value="1"/>
</dbReference>
<feature type="region of interest" description="Disordered" evidence="6">
    <location>
        <begin position="486"/>
        <end position="532"/>
    </location>
</feature>
<dbReference type="GO" id="GO:0006338">
    <property type="term" value="P:chromatin remodeling"/>
    <property type="evidence" value="ECO:0007669"/>
    <property type="project" value="UniProtKB-UniRule"/>
</dbReference>
<feature type="domain" description="Helicase C-terminal" evidence="7">
    <location>
        <begin position="84"/>
        <end position="239"/>
    </location>
</feature>
<dbReference type="RefSeq" id="XP_026089117.1">
    <property type="nucleotide sequence ID" value="XM_026233332.1"/>
</dbReference>
<keyword evidence="2" id="KW-0547">Nucleotide-binding</keyword>
<feature type="compositionally biased region" description="Polar residues" evidence="6">
    <location>
        <begin position="370"/>
        <end position="398"/>
    </location>
</feature>
<dbReference type="GO" id="GO:0003677">
    <property type="term" value="F:DNA binding"/>
    <property type="evidence" value="ECO:0007669"/>
    <property type="project" value="UniProtKB-UniRule"/>
</dbReference>
<feature type="compositionally biased region" description="Basic and acidic residues" evidence="6">
    <location>
        <begin position="282"/>
        <end position="300"/>
    </location>
</feature>
<name>A0A6P6LZ76_CARAU</name>
<keyword evidence="3 5" id="KW-0378">Hydrolase</keyword>
<dbReference type="GO" id="GO:0005524">
    <property type="term" value="F:ATP binding"/>
    <property type="evidence" value="ECO:0007669"/>
    <property type="project" value="UniProtKB-UniRule"/>
</dbReference>
<dbReference type="FunFam" id="3.40.50.300:FF:000747">
    <property type="entry name" value="DNA helicase INO80 isoform X1"/>
    <property type="match status" value="1"/>
</dbReference>